<dbReference type="EC" id="4.2.1.10" evidence="2"/>
<dbReference type="SUPFAM" id="SSF51569">
    <property type="entry name" value="Aldolase"/>
    <property type="match status" value="1"/>
</dbReference>
<evidence type="ECO:0000313" key="6">
    <source>
        <dbReference type="EMBL" id="QOS10722.1"/>
    </source>
</evidence>
<dbReference type="KEGG" id="hgi:ABY42_02820"/>
<dbReference type="GeneID" id="59458240"/>
<gene>
    <name evidence="6" type="primary">aroD2</name>
    <name evidence="5" type="ORF">ABY42_02820</name>
    <name evidence="6" type="ORF">HfgLR_02860</name>
</gene>
<proteinExistence type="predicted"/>
<dbReference type="Pfam" id="PF01487">
    <property type="entry name" value="DHquinase_I"/>
    <property type="match status" value="1"/>
</dbReference>
<dbReference type="AlphaFoldDB" id="A0A0K1IQZ7"/>
<reference evidence="6" key="3">
    <citation type="journal article" date="2021" name="Front. Microbiol.">
        <title>Cellular and Genomic Properties of Haloferax gibbonsii LR2-5, the Host of Euryarchaeal Virus HFTV1.</title>
        <authorList>
            <person name="Tittes C."/>
            <person name="Schwarzer S."/>
            <person name="Pfeiffer F."/>
            <person name="Dyall-Smith M."/>
            <person name="Rodriguez-Franco M."/>
            <person name="Oksanen H.M."/>
            <person name="Quax T.E.F."/>
        </authorList>
    </citation>
    <scope>NUCLEOTIDE SEQUENCE</scope>
    <source>
        <strain evidence="6">LR2-5</strain>
    </source>
</reference>
<evidence type="ECO:0000256" key="4">
    <source>
        <dbReference type="ARBA" id="ARBA00023270"/>
    </source>
</evidence>
<evidence type="ECO:0000313" key="7">
    <source>
        <dbReference type="Proteomes" id="UP000066124"/>
    </source>
</evidence>
<dbReference type="GO" id="GO:0003855">
    <property type="term" value="F:3-dehydroquinate dehydratase activity"/>
    <property type="evidence" value="ECO:0007669"/>
    <property type="project" value="UniProtKB-EC"/>
</dbReference>
<protein>
    <recommendedName>
        <fullName evidence="2">3-dehydroquinate dehydratase</fullName>
        <ecNumber evidence="2">4.2.1.10</ecNumber>
    </recommendedName>
</protein>
<dbReference type="Proteomes" id="UP000663064">
    <property type="component" value="Chromosome"/>
</dbReference>
<dbReference type="RefSeq" id="WP_049904969.1">
    <property type="nucleotide sequence ID" value="NZ_CP011947.1"/>
</dbReference>
<dbReference type="InterPro" id="IPR001381">
    <property type="entry name" value="DHquinase_I"/>
</dbReference>
<dbReference type="InterPro" id="IPR050146">
    <property type="entry name" value="Type-I_3-dehydroquinase"/>
</dbReference>
<evidence type="ECO:0000256" key="2">
    <source>
        <dbReference type="ARBA" id="ARBA00012060"/>
    </source>
</evidence>
<evidence type="ECO:0000256" key="3">
    <source>
        <dbReference type="ARBA" id="ARBA00023239"/>
    </source>
</evidence>
<evidence type="ECO:0000313" key="5">
    <source>
        <dbReference type="EMBL" id="AKU06723.1"/>
    </source>
</evidence>
<dbReference type="EMBL" id="CP063205">
    <property type="protein sequence ID" value="QOS10722.1"/>
    <property type="molecule type" value="Genomic_DNA"/>
</dbReference>
<reference evidence="7" key="1">
    <citation type="journal article" date="2015" name="J. Biotechnol.">
        <title>Complete genome sequence of Haloferax gibbonsii strain ARA6, a potential producer of polyhydroxyalkanoates and halocins isolated from Araruama, Rio de Janeiro, Brasil.</title>
        <authorList>
            <person name="Pinto L.H."/>
            <person name="D'Alincourt Carvalho-Assef A.P."/>
            <person name="Vieira R.P."/>
            <person name="Clementino M.M."/>
            <person name="Albano R.M."/>
        </authorList>
    </citation>
    <scope>NUCLEOTIDE SEQUENCE [LARGE SCALE GENOMIC DNA]</scope>
    <source>
        <strain evidence="7">ARA6</strain>
    </source>
</reference>
<dbReference type="Gene3D" id="3.20.20.70">
    <property type="entry name" value="Aldolase class I"/>
    <property type="match status" value="1"/>
</dbReference>
<evidence type="ECO:0000256" key="1">
    <source>
        <dbReference type="ARBA" id="ARBA00001864"/>
    </source>
</evidence>
<keyword evidence="3 6" id="KW-0456">Lyase</keyword>
<accession>A0A0K1IQZ7</accession>
<dbReference type="Proteomes" id="UP000066124">
    <property type="component" value="Chromosome"/>
</dbReference>
<sequence>MGADAYALAGVTDTLTEATAAEGIADFVEFRMDGADRPLDALGEYEGALPLVVSNRPEWAGGTAGESERLETLAAAAAFDAVEMVDVELRTIRECEWLRDELRGHDVELIVSHYDRRETPQKSELNRIISECNTYGDVAKLVVFAEEKTDSLSLLQSFNAASERGVRVTGYALGDIGRHTRVIGVFYGASIAYAPVVSDERGPNDIDLRKLSNLLDWVASAR</sequence>
<dbReference type="PANTHER" id="PTHR43699">
    <property type="entry name" value="3-DEHYDROQUINATE DEHYDRATASE"/>
    <property type="match status" value="1"/>
</dbReference>
<keyword evidence="4" id="KW-0704">Schiff base</keyword>
<dbReference type="GO" id="GO:0046279">
    <property type="term" value="P:3,4-dihydroxybenzoate biosynthetic process"/>
    <property type="evidence" value="ECO:0007669"/>
    <property type="project" value="TreeGrafter"/>
</dbReference>
<comment type="catalytic activity">
    <reaction evidence="1">
        <text>3-dehydroquinate = 3-dehydroshikimate + H2O</text>
        <dbReference type="Rhea" id="RHEA:21096"/>
        <dbReference type="ChEBI" id="CHEBI:15377"/>
        <dbReference type="ChEBI" id="CHEBI:16630"/>
        <dbReference type="ChEBI" id="CHEBI:32364"/>
        <dbReference type="EC" id="4.2.1.10"/>
    </reaction>
</comment>
<dbReference type="PATRIC" id="fig|35746.4.peg.596"/>
<organism evidence="5 7">
    <name type="scientific">Haloferax gibbonsii</name>
    <dbReference type="NCBI Taxonomy" id="35746"/>
    <lineage>
        <taxon>Archaea</taxon>
        <taxon>Methanobacteriati</taxon>
        <taxon>Methanobacteriota</taxon>
        <taxon>Stenosarchaea group</taxon>
        <taxon>Halobacteria</taxon>
        <taxon>Halobacteriales</taxon>
        <taxon>Haloferacaceae</taxon>
        <taxon>Haloferax</taxon>
    </lineage>
</organism>
<name>A0A0K1IQZ7_HALGI</name>
<dbReference type="InterPro" id="IPR013785">
    <property type="entry name" value="Aldolase_TIM"/>
</dbReference>
<reference evidence="5" key="2">
    <citation type="submission" date="2015-06" db="EMBL/GenBank/DDBJ databases">
        <authorList>
            <person name="Hoefler B.C."/>
            <person name="Straight P.D."/>
        </authorList>
    </citation>
    <scope>NUCLEOTIDE SEQUENCE [LARGE SCALE GENOMIC DNA]</scope>
    <source>
        <strain evidence="5">ARA6</strain>
    </source>
</reference>
<dbReference type="EMBL" id="CP011947">
    <property type="protein sequence ID" value="AKU06723.1"/>
    <property type="molecule type" value="Genomic_DNA"/>
</dbReference>
<dbReference type="PANTHER" id="PTHR43699:SF1">
    <property type="entry name" value="3-DEHYDROQUINATE DEHYDRATASE"/>
    <property type="match status" value="1"/>
</dbReference>
<dbReference type="CDD" id="cd00502">
    <property type="entry name" value="DHQase_I"/>
    <property type="match status" value="1"/>
</dbReference>